<keyword evidence="9 12" id="KW-0472">Membrane</keyword>
<feature type="transmembrane region" description="Helical" evidence="12">
    <location>
        <begin position="170"/>
        <end position="189"/>
    </location>
</feature>
<evidence type="ECO:0000256" key="5">
    <source>
        <dbReference type="ARBA" id="ARBA00022989"/>
    </source>
</evidence>
<sequence length="329" mass="35174">MTPSLVLFRRLALAGVLLALVVVVLGAWVRLSAAGLGCPDWPGCYGHLSAGSAAENVDAVNQAFPHRPFEYHKAIKEMVHRYFASGLGLLILVLAGLAIRNREDPQQPVALPIALVALVIFQGLLGMWTVTLLLKPLIVVLHLIGGLSTLSLLAWLAMRPPQVVEQSDNGGLRKLAALGLAMLALQIMLGGWTSSNYAALACPDFPTCQNSYWPDMDMKDAFVLWRGLGIDYEGGVLDHPARVAIHFVHRLGAIAAALLLGALSFLAWRRGTTPAVRTAGVVLGLILVAQLILGPVMVMRALPLALATAHNGVAALLLLATVRMNRLLR</sequence>
<gene>
    <name evidence="13" type="ORF">GCM10011487_03740</name>
</gene>
<feature type="transmembrane region" description="Helical" evidence="12">
    <location>
        <begin position="280"/>
        <end position="298"/>
    </location>
</feature>
<keyword evidence="2" id="KW-1003">Cell membrane</keyword>
<feature type="transmembrane region" description="Helical" evidence="12">
    <location>
        <begin position="137"/>
        <end position="158"/>
    </location>
</feature>
<dbReference type="AlphaFoldDB" id="A0A829Y5A2"/>
<dbReference type="Proteomes" id="UP000445000">
    <property type="component" value="Unassembled WGS sequence"/>
</dbReference>
<dbReference type="GO" id="GO:0046872">
    <property type="term" value="F:metal ion binding"/>
    <property type="evidence" value="ECO:0007669"/>
    <property type="project" value="UniProtKB-KW"/>
</dbReference>
<dbReference type="RefSeq" id="WP_161810289.1">
    <property type="nucleotide sequence ID" value="NZ_BLJN01000001.1"/>
</dbReference>
<feature type="transmembrane region" description="Helical" evidence="12">
    <location>
        <begin position="79"/>
        <end position="99"/>
    </location>
</feature>
<evidence type="ECO:0000256" key="12">
    <source>
        <dbReference type="SAM" id="Phobius"/>
    </source>
</evidence>
<evidence type="ECO:0000256" key="7">
    <source>
        <dbReference type="ARBA" id="ARBA00023004"/>
    </source>
</evidence>
<keyword evidence="5 12" id="KW-1133">Transmembrane helix</keyword>
<evidence type="ECO:0000313" key="14">
    <source>
        <dbReference type="Proteomes" id="UP000445000"/>
    </source>
</evidence>
<feature type="transmembrane region" description="Helical" evidence="12">
    <location>
        <begin position="304"/>
        <end position="322"/>
    </location>
</feature>
<evidence type="ECO:0000256" key="9">
    <source>
        <dbReference type="ARBA" id="ARBA00023136"/>
    </source>
</evidence>
<evidence type="ECO:0000256" key="8">
    <source>
        <dbReference type="ARBA" id="ARBA00023133"/>
    </source>
</evidence>
<keyword evidence="6" id="KW-0560">Oxidoreductase</keyword>
<feature type="transmembrane region" description="Helical" evidence="12">
    <location>
        <begin position="111"/>
        <end position="131"/>
    </location>
</feature>
<evidence type="ECO:0000313" key="13">
    <source>
        <dbReference type="EMBL" id="GFE78374.1"/>
    </source>
</evidence>
<accession>A0A829Y5A2</accession>
<proteinExistence type="predicted"/>
<evidence type="ECO:0000256" key="10">
    <source>
        <dbReference type="ARBA" id="ARBA00023157"/>
    </source>
</evidence>
<keyword evidence="3 12" id="KW-0812">Transmembrane</keyword>
<keyword evidence="4" id="KW-0479">Metal-binding</keyword>
<dbReference type="GO" id="GO:0016020">
    <property type="term" value="C:membrane"/>
    <property type="evidence" value="ECO:0007669"/>
    <property type="project" value="UniProtKB-SubCell"/>
</dbReference>
<keyword evidence="14" id="KW-1185">Reference proteome</keyword>
<dbReference type="EMBL" id="BLJN01000001">
    <property type="protein sequence ID" value="GFE78374.1"/>
    <property type="molecule type" value="Genomic_DNA"/>
</dbReference>
<reference evidence="14" key="1">
    <citation type="submission" date="2020-01" db="EMBL/GenBank/DDBJ databases">
        <title>'Steroidobacter agaridevorans' sp. nov., agar-degrading bacteria isolated from rhizosphere soils.</title>
        <authorList>
            <person name="Ikenaga M."/>
            <person name="Kataoka M."/>
            <person name="Murouchi A."/>
            <person name="Katsuragi S."/>
            <person name="Sakai M."/>
        </authorList>
    </citation>
    <scope>NUCLEOTIDE SEQUENCE [LARGE SCALE GENOMIC DNA]</scope>
    <source>
        <strain evidence="14">YU21-B</strain>
    </source>
</reference>
<evidence type="ECO:0000256" key="3">
    <source>
        <dbReference type="ARBA" id="ARBA00022692"/>
    </source>
</evidence>
<dbReference type="InterPro" id="IPR003780">
    <property type="entry name" value="COX15/CtaA_fam"/>
</dbReference>
<evidence type="ECO:0000256" key="11">
    <source>
        <dbReference type="ARBA" id="ARBA00023444"/>
    </source>
</evidence>
<keyword evidence="10" id="KW-1015">Disulfide bond</keyword>
<dbReference type="PANTHER" id="PTHR35457">
    <property type="entry name" value="HEME A SYNTHASE"/>
    <property type="match status" value="1"/>
</dbReference>
<evidence type="ECO:0000256" key="1">
    <source>
        <dbReference type="ARBA" id="ARBA00004141"/>
    </source>
</evidence>
<evidence type="ECO:0000256" key="2">
    <source>
        <dbReference type="ARBA" id="ARBA00022475"/>
    </source>
</evidence>
<keyword evidence="8" id="KW-0350">Heme biosynthesis</keyword>
<evidence type="ECO:0000256" key="4">
    <source>
        <dbReference type="ARBA" id="ARBA00022723"/>
    </source>
</evidence>
<organism evidence="13 14">
    <name type="scientific">Steroidobacter agaridevorans</name>
    <dbReference type="NCBI Taxonomy" id="2695856"/>
    <lineage>
        <taxon>Bacteria</taxon>
        <taxon>Pseudomonadati</taxon>
        <taxon>Pseudomonadota</taxon>
        <taxon>Gammaproteobacteria</taxon>
        <taxon>Steroidobacterales</taxon>
        <taxon>Steroidobacteraceae</taxon>
        <taxon>Steroidobacter</taxon>
    </lineage>
</organism>
<feature type="transmembrane region" description="Helical" evidence="12">
    <location>
        <begin position="247"/>
        <end position="268"/>
    </location>
</feature>
<name>A0A829Y5A2_9GAMM</name>
<comment type="pathway">
    <text evidence="11">Porphyrin-containing compound metabolism.</text>
</comment>
<dbReference type="GO" id="GO:0006784">
    <property type="term" value="P:heme A biosynthetic process"/>
    <property type="evidence" value="ECO:0007669"/>
    <property type="project" value="InterPro"/>
</dbReference>
<dbReference type="GO" id="GO:0016491">
    <property type="term" value="F:oxidoreductase activity"/>
    <property type="evidence" value="ECO:0007669"/>
    <property type="project" value="UniProtKB-KW"/>
</dbReference>
<evidence type="ECO:0000256" key="6">
    <source>
        <dbReference type="ARBA" id="ARBA00023002"/>
    </source>
</evidence>
<dbReference type="InterPro" id="IPR050450">
    <property type="entry name" value="COX15/CtaA_HemeA_synthase"/>
</dbReference>
<comment type="subcellular location">
    <subcellularLocation>
        <location evidence="1">Membrane</location>
        <topology evidence="1">Multi-pass membrane protein</topology>
    </subcellularLocation>
</comment>
<dbReference type="Pfam" id="PF02628">
    <property type="entry name" value="COX15-CtaA"/>
    <property type="match status" value="1"/>
</dbReference>
<protein>
    <submittedName>
        <fullName evidence="13">Heme A synthase</fullName>
    </submittedName>
</protein>
<keyword evidence="7" id="KW-0408">Iron</keyword>
<dbReference type="PANTHER" id="PTHR35457:SF1">
    <property type="entry name" value="HEME A SYNTHASE"/>
    <property type="match status" value="1"/>
</dbReference>
<comment type="caution">
    <text evidence="13">The sequence shown here is derived from an EMBL/GenBank/DDBJ whole genome shotgun (WGS) entry which is preliminary data.</text>
</comment>